<evidence type="ECO:0000259" key="6">
    <source>
        <dbReference type="Pfam" id="PF17389"/>
    </source>
</evidence>
<dbReference type="InterPro" id="IPR008928">
    <property type="entry name" value="6-hairpin_glycosidase_sf"/>
</dbReference>
<feature type="domain" description="Alpha-L-rhamnosidase C-terminal" evidence="7">
    <location>
        <begin position="781"/>
        <end position="846"/>
    </location>
</feature>
<dbReference type="Pfam" id="PF05592">
    <property type="entry name" value="Bac_rhamnosid"/>
    <property type="match status" value="1"/>
</dbReference>
<dbReference type="EC" id="3.2.1.40" evidence="2"/>
<evidence type="ECO:0000259" key="5">
    <source>
        <dbReference type="Pfam" id="PF08531"/>
    </source>
</evidence>
<dbReference type="RefSeq" id="WP_186876616.1">
    <property type="nucleotide sequence ID" value="NZ_JACOPF010000003.1"/>
</dbReference>
<comment type="catalytic activity">
    <reaction evidence="1">
        <text>Hydrolysis of terminal non-reducing alpha-L-rhamnose residues in alpha-L-rhamnosides.</text>
        <dbReference type="EC" id="3.2.1.40"/>
    </reaction>
</comment>
<dbReference type="PIRSF" id="PIRSF010631">
    <property type="entry name" value="A-rhamnsds"/>
    <property type="match status" value="1"/>
</dbReference>
<dbReference type="PANTHER" id="PTHR33307:SF6">
    <property type="entry name" value="ALPHA-RHAMNOSIDASE (EUROFUNG)-RELATED"/>
    <property type="match status" value="1"/>
</dbReference>
<evidence type="ECO:0000256" key="1">
    <source>
        <dbReference type="ARBA" id="ARBA00001445"/>
    </source>
</evidence>
<keyword evidence="9" id="KW-1185">Reference proteome</keyword>
<evidence type="ECO:0000259" key="7">
    <source>
        <dbReference type="Pfam" id="PF17390"/>
    </source>
</evidence>
<dbReference type="Gene3D" id="2.60.40.10">
    <property type="entry name" value="Immunoglobulins"/>
    <property type="match status" value="1"/>
</dbReference>
<name>A0A923RQU6_9FIRM</name>
<dbReference type="Proteomes" id="UP000652477">
    <property type="component" value="Unassembled WGS sequence"/>
</dbReference>
<evidence type="ECO:0000313" key="9">
    <source>
        <dbReference type="Proteomes" id="UP000652477"/>
    </source>
</evidence>
<dbReference type="InterPro" id="IPR008902">
    <property type="entry name" value="Rhamnosid_concanavalin"/>
</dbReference>
<dbReference type="InterPro" id="IPR035396">
    <property type="entry name" value="Bac_rhamnosid6H"/>
</dbReference>
<feature type="domain" description="Alpha-L-rhamnosidase concanavalin-like" evidence="4">
    <location>
        <begin position="322"/>
        <end position="421"/>
    </location>
</feature>
<dbReference type="Pfam" id="PF25788">
    <property type="entry name" value="Ig_Rha78A_N"/>
    <property type="match status" value="1"/>
</dbReference>
<dbReference type="EMBL" id="JACOPF010000003">
    <property type="protein sequence ID" value="MBC5689954.1"/>
    <property type="molecule type" value="Genomic_DNA"/>
</dbReference>
<dbReference type="Pfam" id="PF17389">
    <property type="entry name" value="Bac_rhamnosid6H"/>
    <property type="match status" value="1"/>
</dbReference>
<proteinExistence type="predicted"/>
<evidence type="ECO:0000256" key="3">
    <source>
        <dbReference type="ARBA" id="ARBA00022801"/>
    </source>
</evidence>
<dbReference type="InterPro" id="IPR013737">
    <property type="entry name" value="Bac_rhamnosid_N"/>
</dbReference>
<protein>
    <recommendedName>
        <fullName evidence="2">alpha-L-rhamnosidase</fullName>
        <ecNumber evidence="2">3.2.1.40</ecNumber>
    </recommendedName>
</protein>
<keyword evidence="3 8" id="KW-0378">Hydrolase</keyword>
<reference evidence="8" key="1">
    <citation type="submission" date="2020-08" db="EMBL/GenBank/DDBJ databases">
        <title>Genome public.</title>
        <authorList>
            <person name="Liu C."/>
            <person name="Sun Q."/>
        </authorList>
    </citation>
    <scope>NUCLEOTIDE SEQUENCE</scope>
    <source>
        <strain evidence="8">NSJ-55</strain>
    </source>
</reference>
<dbReference type="InterPro" id="IPR035398">
    <property type="entry name" value="Bac_rhamnosid_C"/>
</dbReference>
<organism evidence="8 9">
    <name type="scientific">Mediterraneibacter hominis</name>
    <dbReference type="NCBI Taxonomy" id="2763054"/>
    <lineage>
        <taxon>Bacteria</taxon>
        <taxon>Bacillati</taxon>
        <taxon>Bacillota</taxon>
        <taxon>Clostridia</taxon>
        <taxon>Lachnospirales</taxon>
        <taxon>Lachnospiraceae</taxon>
        <taxon>Mediterraneibacter</taxon>
    </lineage>
</organism>
<dbReference type="SUPFAM" id="SSF48208">
    <property type="entry name" value="Six-hairpin glycosidases"/>
    <property type="match status" value="1"/>
</dbReference>
<dbReference type="Pfam" id="PF17390">
    <property type="entry name" value="Bac_rhamnosid_C"/>
    <property type="match status" value="1"/>
</dbReference>
<dbReference type="AlphaFoldDB" id="A0A923RQU6"/>
<dbReference type="GO" id="GO:0005975">
    <property type="term" value="P:carbohydrate metabolic process"/>
    <property type="evidence" value="ECO:0007669"/>
    <property type="project" value="InterPro"/>
</dbReference>
<evidence type="ECO:0000259" key="4">
    <source>
        <dbReference type="Pfam" id="PF05592"/>
    </source>
</evidence>
<comment type="caution">
    <text evidence="8">The sequence shown here is derived from an EMBL/GenBank/DDBJ whole genome shotgun (WGS) entry which is preliminary data.</text>
</comment>
<dbReference type="PANTHER" id="PTHR33307">
    <property type="entry name" value="ALPHA-RHAMNOSIDASE (EUROFUNG)"/>
    <property type="match status" value="1"/>
</dbReference>
<dbReference type="Gene3D" id="1.50.10.10">
    <property type="match status" value="1"/>
</dbReference>
<dbReference type="InterPro" id="IPR016007">
    <property type="entry name" value="Alpha_rhamnosid"/>
</dbReference>
<gene>
    <name evidence="8" type="ORF">H8S37_13640</name>
</gene>
<dbReference type="Gene3D" id="2.60.120.260">
    <property type="entry name" value="Galactose-binding domain-like"/>
    <property type="match status" value="2"/>
</dbReference>
<accession>A0A923RQU6</accession>
<dbReference type="InterPro" id="IPR013783">
    <property type="entry name" value="Ig-like_fold"/>
</dbReference>
<evidence type="ECO:0000313" key="8">
    <source>
        <dbReference type="EMBL" id="MBC5689954.1"/>
    </source>
</evidence>
<dbReference type="InterPro" id="IPR012341">
    <property type="entry name" value="6hp_glycosidase-like_sf"/>
</dbReference>
<dbReference type="GO" id="GO:0030596">
    <property type="term" value="F:alpha-L-rhamnosidase activity"/>
    <property type="evidence" value="ECO:0007669"/>
    <property type="project" value="UniProtKB-EC"/>
</dbReference>
<evidence type="ECO:0000256" key="2">
    <source>
        <dbReference type="ARBA" id="ARBA00012652"/>
    </source>
</evidence>
<feature type="domain" description="Alpha-L-rhamnosidase six-hairpin glycosidase" evidence="6">
    <location>
        <begin position="426"/>
        <end position="778"/>
    </location>
</feature>
<sequence>MIEVKELRVNNQVNPVGIGKIEVVGWKLVSSARNVRQKMYEIQIAEDRKFSCVIYDSGEVESRQSVHIQIEESGLFLRSAEMYFIRVRVSTEQGEKSKWKEGCFTTAFLHNQEWKAVFISPENERDWNKSKGYYLRKEIQMGKKVKRAFAFTTALGLYHFYINGHRIGEDEFTPGWTSYHHHLLYQSYDVTRYIKEGANMLGAHIGAGWYKGDMGSARTRNHYGKQSAFLCQIEVLYEDGERVSFCTDTSWESTESPILYSEIYDGEIYDARKEIDGWNEAGNKNGEWEPVEKVVFPIEALRAQSGCKVKKMKKVPAKRIFQTPQGDWVVDFGQNLAGWIEFQAEGSCGDKVELNCFEVLDKDGNVYLDNLRTAKATVTYICKGGKTVFQPNFSFQGFQYAKIASYPGIPQISNFTAYVLYSDMQRTGEFCCSNKDLNQLHHNILWGMRSNFLDVPTDCPQRDERLGWTGDAQIFCRAASYLMDTDTFFRKWLIDVAAEQTQEGGIPHVVPDVWSGKNVKGKIFERGTHSAAAWADAVVIIPWTLYLMYGDKRVIEQQYSSMKSWIDFMGAHAKDCMWEYRMQFGDWVALDAKEGSYYGATPLELTNMAYYAYSTELFSRMAHVTGNEEDAQEYGELHKKIKDAYRRHFFTSEGRLNVQTQTAQIVSLFFHLVPEEFKQNVVDDLLHLLKERDGHLVTGFVGTPYFCQVLSDNGHAKEAYELLLKEDFPSWLYQVKQGATTVWEHWDGKKPDGSMWSPAMNSFNHYAYGAVGEWLYRGILGIECSEQEPGFQRILLKPHIGGGLEYAEGSYESIYGRIVSRWERKKERVKFYMEIPDNTTAEIWLYNAVSIEYTGGINFEKIKVGIEKGYRAETGSGSYEIQFSL</sequence>
<feature type="domain" description="Bacterial alpha-L-rhamnosidase N-terminal" evidence="5">
    <location>
        <begin position="143"/>
        <end position="311"/>
    </location>
</feature>
<dbReference type="Gene3D" id="2.60.420.10">
    <property type="entry name" value="Maltose phosphorylase, domain 3"/>
    <property type="match status" value="1"/>
</dbReference>
<dbReference type="Pfam" id="PF08531">
    <property type="entry name" value="Bac_rhamnosid_N"/>
    <property type="match status" value="1"/>
</dbReference>